<dbReference type="GO" id="GO:0060124">
    <property type="term" value="P:positive regulation of growth hormone secretion"/>
    <property type="evidence" value="ECO:0007669"/>
    <property type="project" value="TreeGrafter"/>
</dbReference>
<feature type="domain" description="Motilin/ghrelin" evidence="16">
    <location>
        <begin position="24"/>
        <end position="51"/>
    </location>
</feature>
<dbReference type="InterPro" id="IPR006737">
    <property type="entry name" value="Motilin_assoc"/>
</dbReference>
<feature type="chain" id="PRO_5001876987" description="Appetite-regulating hormone" evidence="14">
    <location>
        <begin position="24"/>
        <end position="110"/>
    </location>
</feature>
<dbReference type="GO" id="GO:0050728">
    <property type="term" value="P:negative regulation of inflammatory response"/>
    <property type="evidence" value="ECO:0007669"/>
    <property type="project" value="TreeGrafter"/>
</dbReference>
<evidence type="ECO:0000313" key="17">
    <source>
        <dbReference type="EMBL" id="KFP72682.1"/>
    </source>
</evidence>
<evidence type="ECO:0000256" key="6">
    <source>
        <dbReference type="ARBA" id="ARBA00022729"/>
    </source>
</evidence>
<feature type="region of interest" description="Disordered" evidence="13">
    <location>
        <begin position="31"/>
        <end position="64"/>
    </location>
</feature>
<dbReference type="GO" id="GO:0005615">
    <property type="term" value="C:extracellular space"/>
    <property type="evidence" value="ECO:0007669"/>
    <property type="project" value="TreeGrafter"/>
</dbReference>
<keyword evidence="18" id="KW-1185">Reference proteome</keyword>
<keyword evidence="7" id="KW-0027">Amidation</keyword>
<evidence type="ECO:0000256" key="7">
    <source>
        <dbReference type="ARBA" id="ARBA00022815"/>
    </source>
</evidence>
<feature type="signal peptide" evidence="14">
    <location>
        <begin position="1"/>
        <end position="23"/>
    </location>
</feature>
<dbReference type="Pfam" id="PF04644">
    <property type="entry name" value="Motilin_ghrelin"/>
    <property type="match status" value="1"/>
</dbReference>
<dbReference type="GO" id="GO:0016608">
    <property type="term" value="F:growth hormone-releasing hormone activity"/>
    <property type="evidence" value="ECO:0007669"/>
    <property type="project" value="InterPro"/>
</dbReference>
<comment type="subcellular location">
    <subcellularLocation>
        <location evidence="1">Secreted</location>
    </subcellularLocation>
</comment>
<evidence type="ECO:0000256" key="12">
    <source>
        <dbReference type="ARBA" id="ARBA00031102"/>
    </source>
</evidence>
<keyword evidence="8" id="KW-0449">Lipoprotein</keyword>
<evidence type="ECO:0000256" key="5">
    <source>
        <dbReference type="ARBA" id="ARBA00022702"/>
    </source>
</evidence>
<evidence type="ECO:0000256" key="2">
    <source>
        <dbReference type="ARBA" id="ARBA00006473"/>
    </source>
</evidence>
<evidence type="ECO:0000256" key="11">
    <source>
        <dbReference type="ARBA" id="ARBA00030507"/>
    </source>
</evidence>
<keyword evidence="5" id="KW-0372">Hormone</keyword>
<evidence type="ECO:0000256" key="3">
    <source>
        <dbReference type="ARBA" id="ARBA00021118"/>
    </source>
</evidence>
<evidence type="ECO:0000256" key="9">
    <source>
        <dbReference type="ARBA" id="ARBA00025531"/>
    </source>
</evidence>
<proteinExistence type="inferred from homology"/>
<evidence type="ECO:0000256" key="14">
    <source>
        <dbReference type="SAM" id="SignalP"/>
    </source>
</evidence>
<evidence type="ECO:0000259" key="16">
    <source>
        <dbReference type="Pfam" id="PF04644"/>
    </source>
</evidence>
<dbReference type="Proteomes" id="UP000053537">
    <property type="component" value="Unassembled WGS sequence"/>
</dbReference>
<evidence type="ECO:0000256" key="8">
    <source>
        <dbReference type="ARBA" id="ARBA00023288"/>
    </source>
</evidence>
<dbReference type="GO" id="GO:0032095">
    <property type="term" value="P:regulation of response to food"/>
    <property type="evidence" value="ECO:0007669"/>
    <property type="project" value="TreeGrafter"/>
</dbReference>
<sequence length="110" mass="12347">MFLRTTLLGIALYSILWTEAALAGSSFLSPEYKRQQQQREPKKAPAQLHRRGTEGFGDVGEADDGSNRIEIKFSVPFEVGVKMTEEEYREYGQALEKMLGDMAEENAKGT</sequence>
<dbReference type="EMBL" id="KK825835">
    <property type="protein sequence ID" value="KFP72682.1"/>
    <property type="molecule type" value="Genomic_DNA"/>
</dbReference>
<evidence type="ECO:0000256" key="1">
    <source>
        <dbReference type="ARBA" id="ARBA00004613"/>
    </source>
</evidence>
<name>A0A091MHJ6_9PASS</name>
<keyword evidence="4" id="KW-0964">Secreted</keyword>
<dbReference type="InterPro" id="IPR005441">
    <property type="entry name" value="Preproghrelin"/>
</dbReference>
<comment type="function">
    <text evidence="9">Ghrelin is the ligand for growth hormone secretagogue receptor type 1 (GHSR). Induces the release of growth hormone from the pituitary. Has an appetite-stimulating effect, induces adiposity and stimulates gastric acid secretion. Involved in growth regulation.</text>
</comment>
<accession>A0A091MHJ6</accession>
<feature type="domain" description="Motilin/ghrelin-associated peptide" evidence="15">
    <location>
        <begin position="58"/>
        <end position="108"/>
    </location>
</feature>
<dbReference type="PANTHER" id="PTHR14122">
    <property type="entry name" value="GHRELIN PRECURSOR"/>
    <property type="match status" value="1"/>
</dbReference>
<evidence type="ECO:0000259" key="15">
    <source>
        <dbReference type="Pfam" id="PF04643"/>
    </source>
</evidence>
<dbReference type="PANTHER" id="PTHR14122:SF1">
    <property type="entry name" value="APPETITE-REGULATING HORMONE"/>
    <property type="match status" value="1"/>
</dbReference>
<dbReference type="InterPro" id="IPR006738">
    <property type="entry name" value="Motilin_ghrelin"/>
</dbReference>
<dbReference type="GO" id="GO:0001696">
    <property type="term" value="P:gastric acid secretion"/>
    <property type="evidence" value="ECO:0007669"/>
    <property type="project" value="TreeGrafter"/>
</dbReference>
<dbReference type="GO" id="GO:0031768">
    <property type="term" value="F:ghrelin receptor binding"/>
    <property type="evidence" value="ECO:0007669"/>
    <property type="project" value="TreeGrafter"/>
</dbReference>
<evidence type="ECO:0000256" key="10">
    <source>
        <dbReference type="ARBA" id="ARBA00030480"/>
    </source>
</evidence>
<evidence type="ECO:0000256" key="4">
    <source>
        <dbReference type="ARBA" id="ARBA00022525"/>
    </source>
</evidence>
<reference evidence="17 18" key="1">
    <citation type="submission" date="2014-04" db="EMBL/GenBank/DDBJ databases">
        <title>Genome evolution of avian class.</title>
        <authorList>
            <person name="Zhang G."/>
            <person name="Li C."/>
        </authorList>
    </citation>
    <scope>NUCLEOTIDE SEQUENCE [LARGE SCALE GENOMIC DNA]</scope>
    <source>
        <strain evidence="17">BGI_N310</strain>
    </source>
</reference>
<dbReference type="PRINTS" id="PR01624">
    <property type="entry name" value="GHRELIN"/>
</dbReference>
<dbReference type="Pfam" id="PF04643">
    <property type="entry name" value="Motilin_assoc"/>
    <property type="match status" value="1"/>
</dbReference>
<feature type="non-terminal residue" evidence="17">
    <location>
        <position position="110"/>
    </location>
</feature>
<feature type="compositionally biased region" description="Basic and acidic residues" evidence="13">
    <location>
        <begin position="31"/>
        <end position="43"/>
    </location>
</feature>
<evidence type="ECO:0000313" key="18">
    <source>
        <dbReference type="Proteomes" id="UP000053537"/>
    </source>
</evidence>
<gene>
    <name evidence="17" type="ORF">N310_06986</name>
</gene>
<dbReference type="AlphaFoldDB" id="A0A091MHJ6"/>
<keyword evidence="6 14" id="KW-0732">Signal</keyword>
<organism evidence="17 18">
    <name type="scientific">Acanthisitta chloris</name>
    <name type="common">rifleman</name>
    <dbReference type="NCBI Taxonomy" id="57068"/>
    <lineage>
        <taxon>Eukaryota</taxon>
        <taxon>Metazoa</taxon>
        <taxon>Chordata</taxon>
        <taxon>Craniata</taxon>
        <taxon>Vertebrata</taxon>
        <taxon>Euteleostomi</taxon>
        <taxon>Archelosauria</taxon>
        <taxon>Archosauria</taxon>
        <taxon>Dinosauria</taxon>
        <taxon>Saurischia</taxon>
        <taxon>Theropoda</taxon>
        <taxon>Coelurosauria</taxon>
        <taxon>Aves</taxon>
        <taxon>Neognathae</taxon>
        <taxon>Neoaves</taxon>
        <taxon>Telluraves</taxon>
        <taxon>Australaves</taxon>
        <taxon>Passeriformes</taxon>
        <taxon>Acanthisittidae</taxon>
        <taxon>Acanthisitta</taxon>
    </lineage>
</organism>
<comment type="similarity">
    <text evidence="2">Belongs to the motilin family.</text>
</comment>
<protein>
    <recommendedName>
        <fullName evidence="3">Appetite-regulating hormone</fullName>
    </recommendedName>
    <alternativeName>
        <fullName evidence="10">Growth hormone secretagogue</fullName>
    </alternativeName>
    <alternativeName>
        <fullName evidence="11">Growth hormone-releasing peptide</fullName>
    </alternativeName>
    <alternativeName>
        <fullName evidence="12">Motilin-related peptide</fullName>
    </alternativeName>
</protein>
<evidence type="ECO:0000256" key="13">
    <source>
        <dbReference type="SAM" id="MobiDB-lite"/>
    </source>
</evidence>